<dbReference type="PANTHER" id="PTHR30605:SF0">
    <property type="entry name" value="ANHYDRO-N-ACETYLMURAMIC ACID KINASE"/>
    <property type="match status" value="1"/>
</dbReference>
<dbReference type="UniPathway" id="UPA00343"/>
<comment type="pathway">
    <text evidence="1">Cell wall biogenesis; peptidoglycan recycling.</text>
</comment>
<dbReference type="GO" id="GO:0005524">
    <property type="term" value="F:ATP binding"/>
    <property type="evidence" value="ECO:0007669"/>
    <property type="project" value="UniProtKB-UniRule"/>
</dbReference>
<comment type="function">
    <text evidence="1">Catalyzes the specific phosphorylation of 1,6-anhydro-N-acetylmuramic acid (anhMurNAc) with the simultaneous cleavage of the 1,6-anhydro ring, generating MurNAc-6-P. Is required for the utilization of anhMurNAc either imported from the medium or derived from its own cell wall murein, and thus plays a role in cell wall recycling.</text>
</comment>
<dbReference type="InterPro" id="IPR043129">
    <property type="entry name" value="ATPase_NBD"/>
</dbReference>
<comment type="catalytic activity">
    <reaction evidence="1">
        <text>1,6-anhydro-N-acetyl-beta-muramate + ATP + H2O = N-acetyl-D-muramate 6-phosphate + ADP + H(+)</text>
        <dbReference type="Rhea" id="RHEA:24952"/>
        <dbReference type="ChEBI" id="CHEBI:15377"/>
        <dbReference type="ChEBI" id="CHEBI:15378"/>
        <dbReference type="ChEBI" id="CHEBI:30616"/>
        <dbReference type="ChEBI" id="CHEBI:58690"/>
        <dbReference type="ChEBI" id="CHEBI:58722"/>
        <dbReference type="ChEBI" id="CHEBI:456216"/>
        <dbReference type="EC" id="2.7.1.170"/>
    </reaction>
</comment>
<evidence type="ECO:0000256" key="1">
    <source>
        <dbReference type="HAMAP-Rule" id="MF_01270"/>
    </source>
</evidence>
<keyword evidence="1 2" id="KW-0418">Kinase</keyword>
<dbReference type="AlphaFoldDB" id="A0A223HWY5"/>
<dbReference type="GO" id="GO:0097175">
    <property type="term" value="P:1,6-anhydro-N-acetyl-beta-muramic acid catabolic process"/>
    <property type="evidence" value="ECO:0007669"/>
    <property type="project" value="UniProtKB-UniRule"/>
</dbReference>
<proteinExistence type="inferred from homology"/>
<dbReference type="GO" id="GO:0016773">
    <property type="term" value="F:phosphotransferase activity, alcohol group as acceptor"/>
    <property type="evidence" value="ECO:0007669"/>
    <property type="project" value="UniProtKB-UniRule"/>
</dbReference>
<name>A0A223HWY5_THETR</name>
<dbReference type="PANTHER" id="PTHR30605">
    <property type="entry name" value="ANHYDRO-N-ACETYLMURAMIC ACID KINASE"/>
    <property type="match status" value="1"/>
</dbReference>
<dbReference type="RefSeq" id="WP_094396973.1">
    <property type="nucleotide sequence ID" value="NZ_CP016893.1"/>
</dbReference>
<dbReference type="InterPro" id="IPR005338">
    <property type="entry name" value="Anhydro_N_Ac-Mur_kinase"/>
</dbReference>
<evidence type="ECO:0000313" key="2">
    <source>
        <dbReference type="EMBL" id="AST56993.1"/>
    </source>
</evidence>
<dbReference type="NCBIfam" id="NF007151">
    <property type="entry name" value="PRK09585.3-6"/>
    <property type="match status" value="1"/>
</dbReference>
<dbReference type="SUPFAM" id="SSF53067">
    <property type="entry name" value="Actin-like ATPase domain"/>
    <property type="match status" value="1"/>
</dbReference>
<dbReference type="EC" id="2.7.1.170" evidence="1"/>
<comment type="similarity">
    <text evidence="1">Belongs to the anhydro-N-acetylmuramic acid kinase family.</text>
</comment>
<comment type="pathway">
    <text evidence="1">Amino-sugar metabolism; 1,6-anhydro-N-acetylmuramate degradation.</text>
</comment>
<dbReference type="GO" id="GO:0009254">
    <property type="term" value="P:peptidoglycan turnover"/>
    <property type="evidence" value="ECO:0007669"/>
    <property type="project" value="UniProtKB-UniRule"/>
</dbReference>
<sequence length="396" mass="43899">MNRLKRIYEKDERFVIGIMSGTSVDGIDTALVKIKGRGVNTKVELIEFENYAFSKAIREKIFELFNPNTSSVDKICHMNFLLGEFFADAVLRIIKKVGFAPDDIDLIGSHGQTIYHIPMDIEDSGYSIKSTLQIGEAAVIAERTGIVTVSDFRVRDMAAGGQGAPLVPYTEYLLYREKNKTIALQNIGGIANVTVLPKNCKLEDVMAFDNGPGNMVIDEVTKRVTEGNMSYDKDGLLAEKGKINDLLLNKLLNDDYFKKMPPKTTGREYFGVQYSDKLMEFAKNLRIDKFDLIATVTALTAKSIALSYKDFVIPKYGLDKIIIGGGGSYNKTLLRMIKNYLNKIDVLTQEDIGYNSDAKEAVAFAVLANETINGNYNNVPNATGAHHPVVMGKISL</sequence>
<dbReference type="EMBL" id="CP016893">
    <property type="protein sequence ID" value="AST56993.1"/>
    <property type="molecule type" value="Genomic_DNA"/>
</dbReference>
<reference evidence="2 3" key="1">
    <citation type="submission" date="2016-08" db="EMBL/GenBank/DDBJ databases">
        <title>A novel genetic cassette of butanologenic Thermoanaerobacterium thermosaccharolyticum that directly convert cellulose to butanol.</title>
        <authorList>
            <person name="Li T."/>
            <person name="He J."/>
        </authorList>
    </citation>
    <scope>NUCLEOTIDE SEQUENCE [LARGE SCALE GENOMIC DNA]</scope>
    <source>
        <strain evidence="2 3">TG57</strain>
    </source>
</reference>
<keyword evidence="1" id="KW-0067">ATP-binding</keyword>
<dbReference type="HAMAP" id="MF_01270">
    <property type="entry name" value="AnhMurNAc_kinase"/>
    <property type="match status" value="1"/>
</dbReference>
<organism evidence="2 3">
    <name type="scientific">Thermoanaerobacterium thermosaccharolyticum</name>
    <name type="common">Clostridium thermosaccharolyticum</name>
    <dbReference type="NCBI Taxonomy" id="1517"/>
    <lineage>
        <taxon>Bacteria</taxon>
        <taxon>Bacillati</taxon>
        <taxon>Bacillota</taxon>
        <taxon>Clostridia</taxon>
        <taxon>Thermoanaerobacterales</taxon>
        <taxon>Thermoanaerobacteraceae</taxon>
        <taxon>Thermoanaerobacterium</taxon>
    </lineage>
</organism>
<dbReference type="NCBIfam" id="NF007142">
    <property type="entry name" value="PRK09585.2-1"/>
    <property type="match status" value="1"/>
</dbReference>
<dbReference type="UniPathway" id="UPA00544"/>
<keyword evidence="1" id="KW-0547">Nucleotide-binding</keyword>
<dbReference type="Pfam" id="PF03702">
    <property type="entry name" value="AnmK"/>
    <property type="match status" value="1"/>
</dbReference>
<protein>
    <recommendedName>
        <fullName evidence="1">Anhydro-N-acetylmuramic acid kinase</fullName>
        <ecNumber evidence="1">2.7.1.170</ecNumber>
    </recommendedName>
    <alternativeName>
        <fullName evidence="1">AnhMurNAc kinase</fullName>
    </alternativeName>
</protein>
<dbReference type="NCBIfam" id="NF007148">
    <property type="entry name" value="PRK09585.3-2"/>
    <property type="match status" value="1"/>
</dbReference>
<dbReference type="Proteomes" id="UP000214975">
    <property type="component" value="Chromosome"/>
</dbReference>
<accession>A0A223HWY5</accession>
<feature type="binding site" evidence="1">
    <location>
        <begin position="21"/>
        <end position="28"/>
    </location>
    <ligand>
        <name>ATP</name>
        <dbReference type="ChEBI" id="CHEBI:30616"/>
    </ligand>
</feature>
<evidence type="ECO:0000313" key="3">
    <source>
        <dbReference type="Proteomes" id="UP000214975"/>
    </source>
</evidence>
<dbReference type="GO" id="GO:0006040">
    <property type="term" value="P:amino sugar metabolic process"/>
    <property type="evidence" value="ECO:0007669"/>
    <property type="project" value="InterPro"/>
</dbReference>
<gene>
    <name evidence="1" type="primary">anmK</name>
    <name evidence="2" type="ORF">Thert_00852</name>
</gene>
<keyword evidence="1" id="KW-0119">Carbohydrate metabolism</keyword>
<dbReference type="Gene3D" id="3.30.420.40">
    <property type="match status" value="2"/>
</dbReference>
<dbReference type="CDD" id="cd24050">
    <property type="entry name" value="ASKHA_NBD_ANMK"/>
    <property type="match status" value="1"/>
</dbReference>
<dbReference type="GO" id="GO:0016301">
    <property type="term" value="F:kinase activity"/>
    <property type="evidence" value="ECO:0007669"/>
    <property type="project" value="UniProtKB-KW"/>
</dbReference>
<keyword evidence="1" id="KW-0808">Transferase</keyword>